<dbReference type="InterPro" id="IPR028612">
    <property type="entry name" value="Topoisom_1_IA"/>
</dbReference>
<dbReference type="OrthoDB" id="9804262at2"/>
<feature type="site" description="Interaction with DNA" evidence="10">
    <location>
        <position position="145"/>
    </location>
</feature>
<feature type="site" description="Interaction with DNA" evidence="10">
    <location>
        <position position="157"/>
    </location>
</feature>
<comment type="similarity">
    <text evidence="2 10">Belongs to the type IA topoisomerase family.</text>
</comment>
<dbReference type="GO" id="GO:0003917">
    <property type="term" value="F:DNA topoisomerase type I (single strand cut, ATP-independent) activity"/>
    <property type="evidence" value="ECO:0007669"/>
    <property type="project" value="UniProtKB-UniRule"/>
</dbReference>
<dbReference type="InterPro" id="IPR013825">
    <property type="entry name" value="Topo_IA_cen_sub2"/>
</dbReference>
<feature type="region of interest" description="Disordered" evidence="11">
    <location>
        <begin position="253"/>
        <end position="277"/>
    </location>
</feature>
<evidence type="ECO:0000256" key="10">
    <source>
        <dbReference type="HAMAP-Rule" id="MF_00952"/>
    </source>
</evidence>
<dbReference type="InterPro" id="IPR005733">
    <property type="entry name" value="TopoI_bac-type"/>
</dbReference>
<comment type="catalytic activity">
    <reaction evidence="1 10">
        <text>ATP-independent breakage of single-stranded DNA, followed by passage and rejoining.</text>
        <dbReference type="EC" id="5.6.2.1"/>
    </reaction>
</comment>
<feature type="active site" description="O-(5'-phospho-DNA)-tyrosine intermediate" evidence="10">
    <location>
        <position position="303"/>
    </location>
</feature>
<dbReference type="PROSITE" id="PS00396">
    <property type="entry name" value="TOPO_IA_1"/>
    <property type="match status" value="1"/>
</dbReference>
<comment type="subunit">
    <text evidence="10">Monomer.</text>
</comment>
<dbReference type="InterPro" id="IPR013824">
    <property type="entry name" value="Topo_IA_cen_sub1"/>
</dbReference>
<evidence type="ECO:0000259" key="12">
    <source>
        <dbReference type="PROSITE" id="PS50880"/>
    </source>
</evidence>
<dbReference type="EMBL" id="NHSJ01000018">
    <property type="protein sequence ID" value="PPQ33535.1"/>
    <property type="molecule type" value="Genomic_DNA"/>
</dbReference>
<dbReference type="Pfam" id="PF01131">
    <property type="entry name" value="Topoisom_bac"/>
    <property type="match status" value="1"/>
</dbReference>
<feature type="region of interest" description="Interaction with DNA" evidence="10">
    <location>
        <begin position="165"/>
        <end position="170"/>
    </location>
</feature>
<feature type="site" description="Interaction with DNA" evidence="10">
    <location>
        <position position="512"/>
    </location>
</feature>
<evidence type="ECO:0000256" key="9">
    <source>
        <dbReference type="ARBA" id="ARBA00023235"/>
    </source>
</evidence>
<dbReference type="CDD" id="cd03363">
    <property type="entry name" value="TOPRIM_TopoIA_TopoI"/>
    <property type="match status" value="1"/>
</dbReference>
<feature type="site" description="Interaction with DNA" evidence="10">
    <location>
        <position position="31"/>
    </location>
</feature>
<gene>
    <name evidence="10" type="primary">topA</name>
    <name evidence="14" type="ORF">CCR94_01395</name>
</gene>
<dbReference type="InterPro" id="IPR013497">
    <property type="entry name" value="Topo_IA_cen"/>
</dbReference>
<dbReference type="InterPro" id="IPR003601">
    <property type="entry name" value="Topo_IA_2"/>
</dbReference>
<evidence type="ECO:0000259" key="13">
    <source>
        <dbReference type="PROSITE" id="PS52039"/>
    </source>
</evidence>
<dbReference type="Gene3D" id="2.70.20.10">
    <property type="entry name" value="Topoisomerase I, domain 3"/>
    <property type="match status" value="1"/>
</dbReference>
<evidence type="ECO:0000313" key="14">
    <source>
        <dbReference type="EMBL" id="PPQ33535.1"/>
    </source>
</evidence>
<feature type="domain" description="Toprim" evidence="12">
    <location>
        <begin position="1"/>
        <end position="111"/>
    </location>
</feature>
<evidence type="ECO:0000256" key="7">
    <source>
        <dbReference type="ARBA" id="ARBA00023029"/>
    </source>
</evidence>
<keyword evidence="3" id="KW-0479">Metal-binding</keyword>
<evidence type="ECO:0000256" key="1">
    <source>
        <dbReference type="ARBA" id="ARBA00000213"/>
    </source>
</evidence>
<dbReference type="Pfam" id="PF01396">
    <property type="entry name" value="Zn_ribbon_Top1"/>
    <property type="match status" value="1"/>
</dbReference>
<proteinExistence type="inferred from homology"/>
<dbReference type="PROSITE" id="PS52039">
    <property type="entry name" value="TOPO_IA_2"/>
    <property type="match status" value="1"/>
</dbReference>
<keyword evidence="8 10" id="KW-0238">DNA-binding</keyword>
<name>A0A2S6NFW2_9HYPH</name>
<dbReference type="InterPro" id="IPR013498">
    <property type="entry name" value="Topo_IA_Znf"/>
</dbReference>
<evidence type="ECO:0000256" key="5">
    <source>
        <dbReference type="ARBA" id="ARBA00022833"/>
    </source>
</evidence>
<feature type="site" description="Interaction with DNA" evidence="10">
    <location>
        <position position="142"/>
    </location>
</feature>
<comment type="caution">
    <text evidence="14">The sequence shown here is derived from an EMBL/GenBank/DDBJ whole genome shotgun (WGS) entry which is preliminary data.</text>
</comment>
<comment type="function">
    <text evidence="10">Releases the supercoiling and torsional tension of DNA, which is introduced during the DNA replication and transcription, by transiently cleaving and rejoining one strand of the DNA duplex. Introduces a single-strand break via transesterification at a target site in duplex DNA. The scissile phosphodiester is attacked by the catalytic tyrosine of the enzyme, resulting in the formation of a DNA-(5'-phosphotyrosyl)-enzyme intermediate and the expulsion of a 3'-OH DNA strand. The free DNA strand then undergoes passage around the unbroken strand, thus removing DNA supercoils. Finally, in the religation step, the DNA 3'-OH attacks the covalent intermediate to expel the active-site tyrosine and restore the DNA phosphodiester backbone.</text>
</comment>
<evidence type="ECO:0000313" key="15">
    <source>
        <dbReference type="Proteomes" id="UP000239089"/>
    </source>
</evidence>
<protein>
    <recommendedName>
        <fullName evidence="10">DNA topoisomerase 1</fullName>
        <ecNumber evidence="10">5.6.2.1</ecNumber>
    </recommendedName>
    <alternativeName>
        <fullName evidence="10">DNA topoisomerase I</fullName>
    </alternativeName>
</protein>
<dbReference type="Gene3D" id="1.10.290.10">
    <property type="entry name" value="Topoisomerase I, domain 4"/>
    <property type="match status" value="1"/>
</dbReference>
<feature type="compositionally biased region" description="Polar residues" evidence="11">
    <location>
        <begin position="258"/>
        <end position="268"/>
    </location>
</feature>
<dbReference type="Pfam" id="PF01751">
    <property type="entry name" value="Toprim"/>
    <property type="match status" value="1"/>
</dbReference>
<dbReference type="InterPro" id="IPR006171">
    <property type="entry name" value="TOPRIM_dom"/>
</dbReference>
<dbReference type="InterPro" id="IPR013826">
    <property type="entry name" value="Topo_IA_cen_sub3"/>
</dbReference>
<dbReference type="HAMAP" id="MF_00952">
    <property type="entry name" value="Topoisom_1_prok"/>
    <property type="match status" value="1"/>
</dbReference>
<dbReference type="PROSITE" id="PS50880">
    <property type="entry name" value="TOPRIM"/>
    <property type="match status" value="1"/>
</dbReference>
<feature type="region of interest" description="Disordered" evidence="11">
    <location>
        <begin position="912"/>
        <end position="975"/>
    </location>
</feature>
<dbReference type="GO" id="GO:0005694">
    <property type="term" value="C:chromosome"/>
    <property type="evidence" value="ECO:0007669"/>
    <property type="project" value="InterPro"/>
</dbReference>
<keyword evidence="7 10" id="KW-0799">Topoisomerase</keyword>
<dbReference type="InterPro" id="IPR000380">
    <property type="entry name" value="Topo_IA"/>
</dbReference>
<keyword evidence="6" id="KW-0460">Magnesium</keyword>
<sequence length="975" mass="105994">MDVVIVESPAKAKTINKYLGNNFEVVASFGHVRDLPAKDGSVDPDNDFKMLWETDAKASKRLSDIAALVKNADRVVLATDPDREGEAISWHVLEILRNKKVLKDKVVQRVVFNAITKDSILEAMKHPREIDAALVDAYLARRALDYLVGFNLSPVLWRKLPGAKSAGRVQSVALRLVCDRELEIEKFVAREYWSLIAHLRTAQDAPFIARLVGADGKKIARLDIGAGAEAEAFKAALETASFTVKSVEAKPARRNPSAPFTTSTLQQEASRKLGMAPESTMRTAQKLYEGIDIGGETVGLITYMRTDGVDVAPEAVISARSVIAKEFGDRYVPEAPRKYTVKAKNAQEAHEAIRPTDLSRLPKHVAHHLQPDQAKLYELIWTRMIASQMESAQLERTTVDIEGIVRSGSEGVAAKNPGERTLDLRATGQVVRFDGFLKLYQEGKDDEDDEESGRLPPMNQGEVCARDKIDATQHFTEPPPRYTEATLVKRMEELSIGRPSTYASTLAVLRERDYVRLEKKRLIAEDKGRLVTAFLEGFFGRYVGYDFTADLEGQLDRISNAEADWKQVLRDFWGDFSIAIGGAMELRTTEILDNLNDLLGPHIFPAKEDGGNPRGCPACAAGQLSLKLGKFGAFIGCSNYPECKFTRTLSDRGEQAEGSRPGVTVLGENPETGVEITLRAGRFGAYIQEGEPASKEDKPKRSSLPATLKADDVTLEKALALLSLPREVARHPESGEPILAGIGRYGSYVQHKKTYANLAKDEDILEIGGNRAIDLIMTKEAGGGRGGSGGGEMKSFGDHPQGGAISLKAGRFGPYLAWGKVNATLPKGTDLQSLTLEEAIKIVDARAAGAPSDGRVLGEHPDGGPIAVRPGRFGAYVSWNKVNATLSKSMTLETVSLEEAIRLIEDRIASGGAKAPKKPAKKAAAKKPAAKKPAAKKAADAAETDADEKKPATKKAAAKKPAAKKKIEDSDETPF</sequence>
<dbReference type="SMART" id="SM00437">
    <property type="entry name" value="TOP1Ac"/>
    <property type="match status" value="1"/>
</dbReference>
<dbReference type="SMART" id="SM00436">
    <property type="entry name" value="TOP1Bc"/>
    <property type="match status" value="1"/>
</dbReference>
<dbReference type="InterPro" id="IPR003602">
    <property type="entry name" value="Topo_IA_DNA-bd_dom"/>
</dbReference>
<feature type="domain" description="Topo IA-type catalytic" evidence="13">
    <location>
        <begin position="131"/>
        <end position="580"/>
    </location>
</feature>
<dbReference type="Gene3D" id="1.10.460.10">
    <property type="entry name" value="Topoisomerase I, domain 2"/>
    <property type="match status" value="1"/>
</dbReference>
<dbReference type="InterPro" id="IPR023406">
    <property type="entry name" value="Topo_IA_AS"/>
</dbReference>
<dbReference type="Gene3D" id="3.40.50.140">
    <property type="match status" value="1"/>
</dbReference>
<evidence type="ECO:0000256" key="3">
    <source>
        <dbReference type="ARBA" id="ARBA00022723"/>
    </source>
</evidence>
<feature type="site" description="Interaction with DNA" evidence="10">
    <location>
        <position position="305"/>
    </location>
</feature>
<dbReference type="Pfam" id="PF13368">
    <property type="entry name" value="Toprim_C_rpt"/>
    <property type="match status" value="4"/>
</dbReference>
<dbReference type="InterPro" id="IPR023405">
    <property type="entry name" value="Topo_IA_core_domain"/>
</dbReference>
<keyword evidence="15" id="KW-1185">Reference proteome</keyword>
<reference evidence="14 15" key="1">
    <citation type="journal article" date="2018" name="Arch. Microbiol.">
        <title>New insights into the metabolic potential of the phototrophic purple bacterium Rhodopila globiformis DSM 161(T) from its draft genome sequence and evidence for a vanadium-dependent nitrogenase.</title>
        <authorList>
            <person name="Imhoff J.F."/>
            <person name="Rahn T."/>
            <person name="Kunzel S."/>
            <person name="Neulinger S.C."/>
        </authorList>
    </citation>
    <scope>NUCLEOTIDE SEQUENCE [LARGE SCALE GENOMIC DNA]</scope>
    <source>
        <strain evidence="14 15">DSM 16996</strain>
    </source>
</reference>
<dbReference type="EC" id="5.6.2.1" evidence="10"/>
<dbReference type="PRINTS" id="PR00417">
    <property type="entry name" value="PRTPISMRASEI"/>
</dbReference>
<dbReference type="GO" id="GO:0008270">
    <property type="term" value="F:zinc ion binding"/>
    <property type="evidence" value="ECO:0007669"/>
    <property type="project" value="UniProtKB-KW"/>
</dbReference>
<dbReference type="NCBIfam" id="TIGR01051">
    <property type="entry name" value="topA_bact"/>
    <property type="match status" value="1"/>
</dbReference>
<evidence type="ECO:0000256" key="11">
    <source>
        <dbReference type="SAM" id="MobiDB-lite"/>
    </source>
</evidence>
<dbReference type="Gene3D" id="3.30.65.10">
    <property type="entry name" value="Bacterial Topoisomerase I, domain 1"/>
    <property type="match status" value="1"/>
</dbReference>
<evidence type="ECO:0000256" key="2">
    <source>
        <dbReference type="ARBA" id="ARBA00009446"/>
    </source>
</evidence>
<dbReference type="PANTHER" id="PTHR42785">
    <property type="entry name" value="DNA TOPOISOMERASE, TYPE IA, CORE"/>
    <property type="match status" value="1"/>
</dbReference>
<dbReference type="GO" id="GO:0003677">
    <property type="term" value="F:DNA binding"/>
    <property type="evidence" value="ECO:0007669"/>
    <property type="project" value="UniProtKB-KW"/>
</dbReference>
<keyword evidence="4" id="KW-0863">Zinc-finger</keyword>
<evidence type="ECO:0000256" key="8">
    <source>
        <dbReference type="ARBA" id="ARBA00023125"/>
    </source>
</evidence>
<feature type="compositionally biased region" description="Basic residues" evidence="11">
    <location>
        <begin position="915"/>
        <end position="935"/>
    </location>
</feature>
<organism evidence="14 15">
    <name type="scientific">Rhodoblastus sphagnicola</name>
    <dbReference type="NCBI Taxonomy" id="333368"/>
    <lineage>
        <taxon>Bacteria</taxon>
        <taxon>Pseudomonadati</taxon>
        <taxon>Pseudomonadota</taxon>
        <taxon>Alphaproteobacteria</taxon>
        <taxon>Hyphomicrobiales</taxon>
        <taxon>Rhodoblastaceae</taxon>
        <taxon>Rhodoblastus</taxon>
    </lineage>
</organism>
<keyword evidence="5" id="KW-0862">Zinc</keyword>
<evidence type="ECO:0000256" key="6">
    <source>
        <dbReference type="ARBA" id="ARBA00022842"/>
    </source>
</evidence>
<dbReference type="SUPFAM" id="SSF56712">
    <property type="entry name" value="Prokaryotic type I DNA topoisomerase"/>
    <property type="match status" value="1"/>
</dbReference>
<dbReference type="AlphaFoldDB" id="A0A2S6NFW2"/>
<dbReference type="SUPFAM" id="SSF57783">
    <property type="entry name" value="Zinc beta-ribbon"/>
    <property type="match status" value="1"/>
</dbReference>
<keyword evidence="9 10" id="KW-0413">Isomerase</keyword>
<feature type="compositionally biased region" description="Basic residues" evidence="11">
    <location>
        <begin position="952"/>
        <end position="964"/>
    </location>
</feature>
<dbReference type="CDD" id="cd00186">
    <property type="entry name" value="TOP1Ac"/>
    <property type="match status" value="1"/>
</dbReference>
<dbReference type="GO" id="GO:0006265">
    <property type="term" value="P:DNA topological change"/>
    <property type="evidence" value="ECO:0007669"/>
    <property type="project" value="UniProtKB-UniRule"/>
</dbReference>
<comment type="caution">
    <text evidence="10">Lacks conserved residue(s) required for the propagation of feature annotation.</text>
</comment>
<dbReference type="Proteomes" id="UP000239089">
    <property type="component" value="Unassembled WGS sequence"/>
</dbReference>
<dbReference type="InterPro" id="IPR034149">
    <property type="entry name" value="TOPRIM_TopoI"/>
</dbReference>
<evidence type="ECO:0000256" key="4">
    <source>
        <dbReference type="ARBA" id="ARBA00022771"/>
    </source>
</evidence>
<feature type="site" description="Interaction with DNA" evidence="10">
    <location>
        <position position="141"/>
    </location>
</feature>
<dbReference type="InterPro" id="IPR025589">
    <property type="entry name" value="Toprim_C_rpt"/>
</dbReference>
<dbReference type="SMART" id="SM00493">
    <property type="entry name" value="TOPRIM"/>
    <property type="match status" value="1"/>
</dbReference>
<dbReference type="PANTHER" id="PTHR42785:SF1">
    <property type="entry name" value="DNA TOPOISOMERASE"/>
    <property type="match status" value="1"/>
</dbReference>
<dbReference type="RefSeq" id="WP_104506099.1">
    <property type="nucleotide sequence ID" value="NZ_JACIGC010000014.1"/>
</dbReference>
<accession>A0A2S6NFW2</accession>